<reference evidence="2" key="1">
    <citation type="journal article" date="2019" name="Int. J. Syst. Evol. Microbiol.">
        <title>The Global Catalogue of Microorganisms (GCM) 10K type strain sequencing project: providing services to taxonomists for standard genome sequencing and annotation.</title>
        <authorList>
            <consortium name="The Broad Institute Genomics Platform"/>
            <consortium name="The Broad Institute Genome Sequencing Center for Infectious Disease"/>
            <person name="Wu L."/>
            <person name="Ma J."/>
        </authorList>
    </citation>
    <scope>NUCLEOTIDE SEQUENCE [LARGE SCALE GENOMIC DNA]</scope>
    <source>
        <strain evidence="2">CGMCC 1.10698</strain>
    </source>
</reference>
<comment type="caution">
    <text evidence="1">The sequence shown here is derived from an EMBL/GenBank/DDBJ whole genome shotgun (WGS) entry which is preliminary data.</text>
</comment>
<evidence type="ECO:0000313" key="2">
    <source>
        <dbReference type="Proteomes" id="UP001595773"/>
    </source>
</evidence>
<dbReference type="RefSeq" id="WP_230067755.1">
    <property type="nucleotide sequence ID" value="NZ_BAABLL010000001.1"/>
</dbReference>
<accession>A0ABV8QXK2</accession>
<dbReference type="EMBL" id="JBHSCQ010000004">
    <property type="protein sequence ID" value="MFC4264581.1"/>
    <property type="molecule type" value="Genomic_DNA"/>
</dbReference>
<organism evidence="1 2">
    <name type="scientific">Arthrobacter cryoconiti</name>
    <dbReference type="NCBI Taxonomy" id="748907"/>
    <lineage>
        <taxon>Bacteria</taxon>
        <taxon>Bacillati</taxon>
        <taxon>Actinomycetota</taxon>
        <taxon>Actinomycetes</taxon>
        <taxon>Micrococcales</taxon>
        <taxon>Micrococcaceae</taxon>
        <taxon>Arthrobacter</taxon>
    </lineage>
</organism>
<keyword evidence="2" id="KW-1185">Reference proteome</keyword>
<dbReference type="Proteomes" id="UP001595773">
    <property type="component" value="Unassembled WGS sequence"/>
</dbReference>
<name>A0ABV8QXK2_9MICC</name>
<evidence type="ECO:0000313" key="1">
    <source>
        <dbReference type="EMBL" id="MFC4264581.1"/>
    </source>
</evidence>
<proteinExistence type="predicted"/>
<sequence>MTINPATLQRLTPHDFEYCDNKASLIRRFNKDTEGHVMTTLHEDGLYRHLRFRSPEIGWGWFDLITWPGHLTINGDMGTYTFARVEDMFTFFTGYINTHYWSEKEKGRGRSELKEHDGDEFKTWIVQDFWDTSRDMDADLTKRWWATIRENVFDRHSFHNTDHREGCNDAVDDIIHEGVAPKRHYQDLWDNDWTKYPWHLEYCMASIVAGIRTYNAVKKAAFLATALVDEEGQRLVQGIIDRVEAAK</sequence>
<gene>
    <name evidence="1" type="ORF">ACFOW9_03090</name>
</gene>
<protein>
    <submittedName>
        <fullName evidence="1">Uncharacterized protein</fullName>
    </submittedName>
</protein>